<evidence type="ECO:0000256" key="1">
    <source>
        <dbReference type="ARBA" id="ARBA00001946"/>
    </source>
</evidence>
<organism evidence="11 12">
    <name type="scientific">Pseudolactococcus chungangensis CAU 28 = DSM 22330</name>
    <dbReference type="NCBI Taxonomy" id="1122154"/>
    <lineage>
        <taxon>Bacteria</taxon>
        <taxon>Bacillati</taxon>
        <taxon>Bacillota</taxon>
        <taxon>Bacilli</taxon>
        <taxon>Lactobacillales</taxon>
        <taxon>Streptococcaceae</taxon>
        <taxon>Pseudolactococcus</taxon>
    </lineage>
</organism>
<evidence type="ECO:0000256" key="2">
    <source>
        <dbReference type="ARBA" id="ARBA00005983"/>
    </source>
</evidence>
<feature type="domain" description="DAGKc" evidence="9">
    <location>
        <begin position="1"/>
        <end position="130"/>
    </location>
</feature>
<keyword evidence="7" id="KW-0444">Lipid biosynthesis</keyword>
<dbReference type="GO" id="GO:0005524">
    <property type="term" value="F:ATP binding"/>
    <property type="evidence" value="ECO:0007669"/>
    <property type="project" value="UniProtKB-KW"/>
</dbReference>
<dbReference type="Gene3D" id="3.40.50.10330">
    <property type="entry name" value="Probable inorganic polyphosphate/atp-NAD kinase, domain 1"/>
    <property type="match status" value="1"/>
</dbReference>
<evidence type="ECO:0000313" key="11">
    <source>
        <dbReference type="EMBL" id="SFZ75107.1"/>
    </source>
</evidence>
<keyword evidence="3" id="KW-0808">Transferase</keyword>
<keyword evidence="7" id="KW-0443">Lipid metabolism</keyword>
<proteinExistence type="inferred from homology"/>
<accession>A0A1K2HEC9</accession>
<dbReference type="SMART" id="SM00046">
    <property type="entry name" value="DAGKc"/>
    <property type="match status" value="1"/>
</dbReference>
<keyword evidence="7" id="KW-0594">Phospholipid biosynthesis</keyword>
<evidence type="ECO:0000256" key="8">
    <source>
        <dbReference type="ARBA" id="ARBA00023264"/>
    </source>
</evidence>
<dbReference type="Gene3D" id="2.60.200.40">
    <property type="match status" value="1"/>
</dbReference>
<dbReference type="RefSeq" id="WP_031366761.1">
    <property type="nucleotide sequence ID" value="NZ_FPKS01000007.1"/>
</dbReference>
<dbReference type="NCBIfam" id="TIGR00147">
    <property type="entry name" value="YegS/Rv2252/BmrU family lipid kinase"/>
    <property type="match status" value="1"/>
</dbReference>
<dbReference type="InterPro" id="IPR045540">
    <property type="entry name" value="YegS/DAGK_C"/>
</dbReference>
<reference evidence="10 13" key="1">
    <citation type="submission" date="2014-12" db="EMBL/GenBank/DDBJ databases">
        <title>Draft genome sequences of 10 type strains of Lactococcus.</title>
        <authorList>
            <person name="Sun Z."/>
            <person name="Zhong Z."/>
            <person name="Liu W."/>
            <person name="Zhang W."/>
            <person name="Zhang H."/>
        </authorList>
    </citation>
    <scope>NUCLEOTIDE SEQUENCE [LARGE SCALE GENOMIC DNA]</scope>
    <source>
        <strain evidence="10 13">DSM 22330</strain>
    </source>
</reference>
<evidence type="ECO:0000313" key="12">
    <source>
        <dbReference type="Proteomes" id="UP000185655"/>
    </source>
</evidence>
<evidence type="ECO:0000256" key="7">
    <source>
        <dbReference type="ARBA" id="ARBA00023209"/>
    </source>
</evidence>
<keyword evidence="4" id="KW-0547">Nucleotide-binding</keyword>
<dbReference type="STRING" id="1122154.SAMN02746068_01475"/>
<comment type="similarity">
    <text evidence="2">Belongs to the diacylglycerol/lipid kinase family.</text>
</comment>
<evidence type="ECO:0000313" key="10">
    <source>
        <dbReference type="EMBL" id="PCS03574.1"/>
    </source>
</evidence>
<gene>
    <name evidence="10" type="ORF">RR45_GL001990</name>
    <name evidence="11" type="ORF">SAMN02746068_01475</name>
</gene>
<evidence type="ECO:0000256" key="6">
    <source>
        <dbReference type="ARBA" id="ARBA00022840"/>
    </source>
</evidence>
<dbReference type="InterPro" id="IPR016064">
    <property type="entry name" value="NAD/diacylglycerol_kinase_sf"/>
</dbReference>
<dbReference type="InterPro" id="IPR050187">
    <property type="entry name" value="Lipid_Phosphate_FormReg"/>
</dbReference>
<evidence type="ECO:0000259" key="9">
    <source>
        <dbReference type="PROSITE" id="PS50146"/>
    </source>
</evidence>
<dbReference type="Pfam" id="PF00781">
    <property type="entry name" value="DAGK_cat"/>
    <property type="match status" value="1"/>
</dbReference>
<dbReference type="InterPro" id="IPR005218">
    <property type="entry name" value="Diacylglycerol/lipid_kinase"/>
</dbReference>
<dbReference type="GO" id="GO:0016301">
    <property type="term" value="F:kinase activity"/>
    <property type="evidence" value="ECO:0007669"/>
    <property type="project" value="UniProtKB-KW"/>
</dbReference>
<comment type="cofactor">
    <cofactor evidence="1">
        <name>Mg(2+)</name>
        <dbReference type="ChEBI" id="CHEBI:18420"/>
    </cofactor>
</comment>
<dbReference type="InterPro" id="IPR001206">
    <property type="entry name" value="Diacylglycerol_kinase_cat_dom"/>
</dbReference>
<evidence type="ECO:0000256" key="3">
    <source>
        <dbReference type="ARBA" id="ARBA00022679"/>
    </source>
</evidence>
<evidence type="ECO:0000313" key="13">
    <source>
        <dbReference type="Proteomes" id="UP000218979"/>
    </source>
</evidence>
<keyword evidence="8" id="KW-1208">Phospholipid metabolism</keyword>
<dbReference type="AlphaFoldDB" id="A0A1K2HEC9"/>
<dbReference type="EMBL" id="JXJT01000008">
    <property type="protein sequence ID" value="PCS03574.1"/>
    <property type="molecule type" value="Genomic_DNA"/>
</dbReference>
<dbReference type="EMBL" id="FPKS01000007">
    <property type="protein sequence ID" value="SFZ75107.1"/>
    <property type="molecule type" value="Genomic_DNA"/>
</dbReference>
<dbReference type="Proteomes" id="UP000185655">
    <property type="component" value="Unassembled WGS sequence"/>
</dbReference>
<evidence type="ECO:0000256" key="4">
    <source>
        <dbReference type="ARBA" id="ARBA00022741"/>
    </source>
</evidence>
<keyword evidence="6" id="KW-0067">ATP-binding</keyword>
<dbReference type="Proteomes" id="UP000218979">
    <property type="component" value="Unassembled WGS sequence"/>
</dbReference>
<dbReference type="InterPro" id="IPR017438">
    <property type="entry name" value="ATP-NAD_kinase_N"/>
</dbReference>
<dbReference type="OrthoDB" id="9786026at2"/>
<sequence>MDYYILANPHSGHGHGQQVTDKLTAYLTQEKITYYLFNTHQPFDEHRLMMTILAQKNTDDRIIIIGGDGTISLAVNALPAEQAFSYIPAGSGNDFARGLEVSLQDTIATFDHIHKATPQTIYVLKYESETLSGIATNNFGIGLDAAIVDAANQSLTKGFLNTLKLGQLAYLTTALKIIFAKKPFQVTVNGVTFTKTFLFTLTKHPFFGGGVPLAPNASLMDTDIHLVEVDRIHLLGIFALIPKVLKAKHLANQHVHHMVNNSFTLEITSDQPVQIDGEIHQLKAHQTLRVTTEKRTIIK</sequence>
<keyword evidence="5 11" id="KW-0418">Kinase</keyword>
<dbReference type="GO" id="GO:0008654">
    <property type="term" value="P:phospholipid biosynthetic process"/>
    <property type="evidence" value="ECO:0007669"/>
    <property type="project" value="UniProtKB-KW"/>
</dbReference>
<reference evidence="11 12" key="2">
    <citation type="submission" date="2016-11" db="EMBL/GenBank/DDBJ databases">
        <authorList>
            <person name="Jaros S."/>
            <person name="Januszkiewicz K."/>
            <person name="Wedrychowicz H."/>
        </authorList>
    </citation>
    <scope>NUCLEOTIDE SEQUENCE [LARGE SCALE GENOMIC DNA]</scope>
    <source>
        <strain evidence="11 12">DSM 22330</strain>
    </source>
</reference>
<keyword evidence="13" id="KW-1185">Reference proteome</keyword>
<dbReference type="PANTHER" id="PTHR12358">
    <property type="entry name" value="SPHINGOSINE KINASE"/>
    <property type="match status" value="1"/>
</dbReference>
<dbReference type="SUPFAM" id="SSF111331">
    <property type="entry name" value="NAD kinase/diacylglycerol kinase-like"/>
    <property type="match status" value="1"/>
</dbReference>
<evidence type="ECO:0000256" key="5">
    <source>
        <dbReference type="ARBA" id="ARBA00022777"/>
    </source>
</evidence>
<dbReference type="PROSITE" id="PS50146">
    <property type="entry name" value="DAGK"/>
    <property type="match status" value="1"/>
</dbReference>
<protein>
    <submittedName>
        <fullName evidence="11">Lipid kinase, YegS/Rv2252/BmrU family</fullName>
    </submittedName>
    <submittedName>
        <fullName evidence="10">Transcription regulator</fullName>
    </submittedName>
</protein>
<dbReference type="PANTHER" id="PTHR12358:SF54">
    <property type="entry name" value="SPHINGOSINE KINASE RELATED PROTEIN"/>
    <property type="match status" value="1"/>
</dbReference>
<dbReference type="Pfam" id="PF19279">
    <property type="entry name" value="YegS_C"/>
    <property type="match status" value="1"/>
</dbReference>
<name>A0A1K2HEC9_9LACT</name>